<sequence>MPFVGPPLEAIKGHLARKPALVSLPQLVFFIGSTSLVLQGIKVILVEEESYRLFRTPLKKGEPKPGCLSKGMYFSAI</sequence>
<keyword evidence="1" id="KW-0812">Transmembrane</keyword>
<reference evidence="2 3" key="1">
    <citation type="submission" date="2024-03" db="EMBL/GenBank/DDBJ databases">
        <authorList>
            <person name="Gkanogiannis A."/>
            <person name="Becerra Lopez-Lavalle L."/>
        </authorList>
    </citation>
    <scope>NUCLEOTIDE SEQUENCE [LARGE SCALE GENOMIC DNA]</scope>
</reference>
<keyword evidence="3" id="KW-1185">Reference proteome</keyword>
<evidence type="ECO:0000256" key="1">
    <source>
        <dbReference type="SAM" id="Phobius"/>
    </source>
</evidence>
<accession>A0ABP0YH35</accession>
<dbReference type="EMBL" id="OZ021738">
    <property type="protein sequence ID" value="CAK9319814.1"/>
    <property type="molecule type" value="Genomic_DNA"/>
</dbReference>
<keyword evidence="1" id="KW-1133">Transmembrane helix</keyword>
<gene>
    <name evidence="2" type="ORF">CITCOLO1_LOCUS11832</name>
</gene>
<dbReference type="Proteomes" id="UP001642487">
    <property type="component" value="Chromosome 4"/>
</dbReference>
<keyword evidence="1" id="KW-0472">Membrane</keyword>
<feature type="transmembrane region" description="Helical" evidence="1">
    <location>
        <begin position="27"/>
        <end position="45"/>
    </location>
</feature>
<protein>
    <submittedName>
        <fullName evidence="2">Uncharacterized protein</fullName>
    </submittedName>
</protein>
<organism evidence="2 3">
    <name type="scientific">Citrullus colocynthis</name>
    <name type="common">colocynth</name>
    <dbReference type="NCBI Taxonomy" id="252529"/>
    <lineage>
        <taxon>Eukaryota</taxon>
        <taxon>Viridiplantae</taxon>
        <taxon>Streptophyta</taxon>
        <taxon>Embryophyta</taxon>
        <taxon>Tracheophyta</taxon>
        <taxon>Spermatophyta</taxon>
        <taxon>Magnoliopsida</taxon>
        <taxon>eudicotyledons</taxon>
        <taxon>Gunneridae</taxon>
        <taxon>Pentapetalae</taxon>
        <taxon>rosids</taxon>
        <taxon>fabids</taxon>
        <taxon>Cucurbitales</taxon>
        <taxon>Cucurbitaceae</taxon>
        <taxon>Benincaseae</taxon>
        <taxon>Citrullus</taxon>
    </lineage>
</organism>
<name>A0ABP0YH35_9ROSI</name>
<proteinExistence type="predicted"/>
<evidence type="ECO:0000313" key="3">
    <source>
        <dbReference type="Proteomes" id="UP001642487"/>
    </source>
</evidence>
<evidence type="ECO:0000313" key="2">
    <source>
        <dbReference type="EMBL" id="CAK9319814.1"/>
    </source>
</evidence>